<protein>
    <submittedName>
        <fullName evidence="2">DUF4287 domain-containing protein</fullName>
    </submittedName>
</protein>
<comment type="caution">
    <text evidence="2">The sequence shown here is derived from an EMBL/GenBank/DDBJ whole genome shotgun (WGS) entry which is preliminary data.</text>
</comment>
<proteinExistence type="predicted"/>
<evidence type="ECO:0000313" key="3">
    <source>
        <dbReference type="Proteomes" id="UP001520878"/>
    </source>
</evidence>
<accession>A0ABS8GB56</accession>
<dbReference type="EMBL" id="JAJEWP010000006">
    <property type="protein sequence ID" value="MCC2617830.1"/>
    <property type="molecule type" value="Genomic_DNA"/>
</dbReference>
<organism evidence="2 3">
    <name type="scientific">Fluctibacter halophilus</name>
    <dbReference type="NCBI Taxonomy" id="226011"/>
    <lineage>
        <taxon>Bacteria</taxon>
        <taxon>Pseudomonadati</taxon>
        <taxon>Pseudomonadota</taxon>
        <taxon>Gammaproteobacteria</taxon>
        <taxon>Alteromonadales</taxon>
        <taxon>Alteromonadaceae</taxon>
        <taxon>Fluctibacter</taxon>
    </lineage>
</organism>
<sequence length="186" mass="20408">MATPEEMAASMINNLADKTGRDLQQWLDIVSPQLPAKHGQLVKWLKSEHGVSHGFANLIAHQALNQDSPAAEGEALIDAQFRGKENLRPLYRAVVDYLLQLGPDVELAPKKAYVSVRRKTQFALLQPSTKTRLDVGIKLKGMPPDGKLEASGSFNAMVTHRVRVTGIDDIDEALKGWLADAYQQAG</sequence>
<dbReference type="InterPro" id="IPR025629">
    <property type="entry name" value="DUF4287"/>
</dbReference>
<evidence type="ECO:0000313" key="2">
    <source>
        <dbReference type="EMBL" id="MCC2617830.1"/>
    </source>
</evidence>
<keyword evidence="3" id="KW-1185">Reference proteome</keyword>
<dbReference type="Proteomes" id="UP001520878">
    <property type="component" value="Unassembled WGS sequence"/>
</dbReference>
<feature type="domain" description="DUF5655" evidence="1">
    <location>
        <begin position="77"/>
        <end position="184"/>
    </location>
</feature>
<gene>
    <name evidence="2" type="ORF">LJ739_16380</name>
</gene>
<dbReference type="InterPro" id="IPR043714">
    <property type="entry name" value="DUF5655"/>
</dbReference>
<evidence type="ECO:0000259" key="1">
    <source>
        <dbReference type="Pfam" id="PF18899"/>
    </source>
</evidence>
<name>A0ABS8GB56_9ALTE</name>
<dbReference type="RefSeq" id="WP_229162224.1">
    <property type="nucleotide sequence ID" value="NZ_JAJEWP010000006.1"/>
</dbReference>
<reference evidence="2 3" key="1">
    <citation type="submission" date="2021-10" db="EMBL/GenBank/DDBJ databases">
        <title>Draft genome of Aestuariibacter halophilus JC2043.</title>
        <authorList>
            <person name="Emsley S.A."/>
            <person name="Pfannmuller K.M."/>
            <person name="Ushijima B."/>
            <person name="Saw J.H."/>
            <person name="Videau P."/>
        </authorList>
    </citation>
    <scope>NUCLEOTIDE SEQUENCE [LARGE SCALE GENOMIC DNA]</scope>
    <source>
        <strain evidence="2 3">JC2043</strain>
    </source>
</reference>
<dbReference type="Pfam" id="PF14117">
    <property type="entry name" value="DUF4287"/>
    <property type="match status" value="1"/>
</dbReference>
<dbReference type="Pfam" id="PF18899">
    <property type="entry name" value="DUF5655"/>
    <property type="match status" value="1"/>
</dbReference>